<evidence type="ECO:0000256" key="5">
    <source>
        <dbReference type="ARBA" id="ARBA00023242"/>
    </source>
</evidence>
<feature type="compositionally biased region" description="Basic and acidic residues" evidence="7">
    <location>
        <begin position="415"/>
        <end position="428"/>
    </location>
</feature>
<dbReference type="PANTHER" id="PTHR46174:SF1">
    <property type="entry name" value="CXXC-TYPE ZINC FINGER PROTEIN 1"/>
    <property type="match status" value="1"/>
</dbReference>
<feature type="region of interest" description="Disordered" evidence="7">
    <location>
        <begin position="59"/>
        <end position="110"/>
    </location>
</feature>
<dbReference type="PROSITE" id="PS50016">
    <property type="entry name" value="ZF_PHD_2"/>
    <property type="match status" value="1"/>
</dbReference>
<feature type="compositionally biased region" description="Basic and acidic residues" evidence="7">
    <location>
        <begin position="469"/>
        <end position="491"/>
    </location>
</feature>
<evidence type="ECO:0000313" key="10">
    <source>
        <dbReference type="Proteomes" id="UP000001194"/>
    </source>
</evidence>
<dbReference type="CDD" id="cd16039">
    <property type="entry name" value="PHD_SPP1"/>
    <property type="match status" value="1"/>
</dbReference>
<evidence type="ECO:0000256" key="4">
    <source>
        <dbReference type="ARBA" id="ARBA00022833"/>
    </source>
</evidence>
<keyword evidence="4" id="KW-0862">Zinc</keyword>
<dbReference type="SMART" id="SM00249">
    <property type="entry name" value="PHD"/>
    <property type="match status" value="1"/>
</dbReference>
<evidence type="ECO:0000313" key="9">
    <source>
        <dbReference type="EMBL" id="EDR15609.1"/>
    </source>
</evidence>
<feature type="domain" description="PHD-type" evidence="8">
    <location>
        <begin position="845"/>
        <end position="896"/>
    </location>
</feature>
<dbReference type="InterPro" id="IPR019786">
    <property type="entry name" value="Zinc_finger_PHD-type_CS"/>
</dbReference>
<dbReference type="InterPro" id="IPR001965">
    <property type="entry name" value="Znf_PHD"/>
</dbReference>
<dbReference type="RefSeq" id="XP_001873817.1">
    <property type="nucleotide sequence ID" value="XM_001873782.1"/>
</dbReference>
<feature type="compositionally biased region" description="Polar residues" evidence="7">
    <location>
        <begin position="1158"/>
        <end position="1172"/>
    </location>
</feature>
<feature type="compositionally biased region" description="Basic and acidic residues" evidence="7">
    <location>
        <begin position="450"/>
        <end position="460"/>
    </location>
</feature>
<dbReference type="AlphaFoldDB" id="B0CQ38"/>
<accession>B0CQ38</accession>
<protein>
    <submittedName>
        <fullName evidence="9">Predicted protein</fullName>
    </submittedName>
</protein>
<evidence type="ECO:0000256" key="6">
    <source>
        <dbReference type="PROSITE-ProRule" id="PRU00146"/>
    </source>
</evidence>
<evidence type="ECO:0000256" key="3">
    <source>
        <dbReference type="ARBA" id="ARBA00022771"/>
    </source>
</evidence>
<dbReference type="STRING" id="486041.B0CQ38"/>
<dbReference type="PANTHER" id="PTHR46174">
    <property type="entry name" value="CXXC-TYPE ZINC FINGER PROTEIN 1"/>
    <property type="match status" value="1"/>
</dbReference>
<feature type="compositionally biased region" description="Low complexity" evidence="7">
    <location>
        <begin position="789"/>
        <end position="798"/>
    </location>
</feature>
<proteinExistence type="predicted"/>
<dbReference type="HOGENOM" id="CLU_271270_0_0_1"/>
<feature type="compositionally biased region" description="Basic and acidic residues" evidence="7">
    <location>
        <begin position="353"/>
        <end position="369"/>
    </location>
</feature>
<dbReference type="EMBL" id="DS547091">
    <property type="protein sequence ID" value="EDR15609.1"/>
    <property type="molecule type" value="Genomic_DNA"/>
</dbReference>
<feature type="region of interest" description="Disordered" evidence="7">
    <location>
        <begin position="654"/>
        <end position="839"/>
    </location>
</feature>
<dbReference type="GO" id="GO:0008270">
    <property type="term" value="F:zinc ion binding"/>
    <property type="evidence" value="ECO:0007669"/>
    <property type="project" value="UniProtKB-KW"/>
</dbReference>
<feature type="compositionally biased region" description="Pro residues" evidence="7">
    <location>
        <begin position="571"/>
        <end position="586"/>
    </location>
</feature>
<evidence type="ECO:0000256" key="2">
    <source>
        <dbReference type="ARBA" id="ARBA00022723"/>
    </source>
</evidence>
<feature type="region of interest" description="Disordered" evidence="7">
    <location>
        <begin position="302"/>
        <end position="589"/>
    </location>
</feature>
<feature type="compositionally biased region" description="Basic and acidic residues" evidence="7">
    <location>
        <begin position="734"/>
        <end position="748"/>
    </location>
</feature>
<dbReference type="GO" id="GO:0045893">
    <property type="term" value="P:positive regulation of DNA-templated transcription"/>
    <property type="evidence" value="ECO:0007669"/>
    <property type="project" value="TreeGrafter"/>
</dbReference>
<dbReference type="Pfam" id="PF00628">
    <property type="entry name" value="PHD"/>
    <property type="match status" value="1"/>
</dbReference>
<dbReference type="GO" id="GO:0048188">
    <property type="term" value="C:Set1C/COMPASS complex"/>
    <property type="evidence" value="ECO:0007669"/>
    <property type="project" value="InterPro"/>
</dbReference>
<evidence type="ECO:0000256" key="1">
    <source>
        <dbReference type="ARBA" id="ARBA00004123"/>
    </source>
</evidence>
<dbReference type="GeneID" id="6069914"/>
<name>B0CQ38_LACBS</name>
<keyword evidence="10" id="KW-1185">Reference proteome</keyword>
<keyword evidence="3 6" id="KW-0863">Zinc-finger</keyword>
<dbReference type="KEGG" id="lbc:LACBIDRAFT_300694"/>
<dbReference type="Gene3D" id="3.30.40.10">
    <property type="entry name" value="Zinc/RING finger domain, C3HC4 (zinc finger)"/>
    <property type="match status" value="1"/>
</dbReference>
<feature type="region of interest" description="Disordered" evidence="7">
    <location>
        <begin position="219"/>
        <end position="238"/>
    </location>
</feature>
<keyword evidence="2" id="KW-0479">Metal-binding</keyword>
<sequence length="1196" mass="135309">MSRRLDISSLLCNDDTPNDTVVLAPHLTHRSNPPYHAHQSPTTSVSALGGLEALVQAATEERRRLSVSDSEPPHDDKRHSQPIISPPTRHQHHRSSWGQSSTSPPDFIRPPIHHHLIVNEKEDDPVRSSPIDGFRTLASPYPPPPPPRQQYHEDHRIHIQRQRQHHEQLLQQEQQLHHQRAQEAEHVQRVQDMERVHRQQEVERQQRLQEVERHRMQEKQRFQELERQQRSQEQQRMHELERQRIQELEYRQQRALEQERQIRLQEERHRRSQEMEHHQLLRQEELRRPVVPLEPRMIEIPPHIQPRKSDPIQINLPATPIRPDPLVPTSVSQPLPRDQPRLAKKRRYSDSPSRPDEKERIAAEREKMSVGELGYGRVEHPVAGPSSIPRRPGSGNGRKPVVPLEEKPALLGIKVEARSVSRDRDAHRVLSPLGRRSPPGSQIGRAKAARKSDEHLDRREHLHHVPHPVAHEVPKKTKEEEPKPRHRHLEESQVGSESSRPKKAKETKDQRPPLAIPKEQQDDPHEWLLEHYADQPSPSASVRLEPPRSPSPSLSPVINTLPAAKPASRTPTPPPTKLTPYPPAPRPDISVTLEDELEELVSEPTHVAKQEQDVDMDVDLAVTELVAETLNDKVQDVGMEVDDELLSLVDDRLPVQSSSSRRTASTAMSLVGTLQPPKSTSRPAGDKRPASPFALATPVSATLLSVPRASSSRPTPERGSMPPPASINVSASSRGKDKDDGGTKKERAGSVAPTATAKKKKEANAKPKATPAVTKPRAKPAPKGKKAEASTTSKSSAGPPAKKNTPSSRSRSTSVLPGGSVGGDTPKADKQEEEEDSGAENEDDKLYCVCKTRYDEDRFMIACDKCDEWYHTQCVDMPDLEVDLVDQFICPPCIAKHPHLSLRTTYKQRCLYGLNHPDPSSTKACHKPARGFFSKYCSDECGLKYMQSRVESWTKKGGNKEKLWESVKNAEKREGIVVCLDDKQENGCKQEKDVKKIVVPKRGRVEQETERLRGSLDNVVKLREDIKRGMEVVVWRERLLQLASERAEQVGQCGWDQRLCFGDDEWVDFGVGVLESYENVKEEKDMDVDGVAAGEGEWWCPGETVCDRHAGWQTVRYKDVCKEKEKKEEALLKLTTREREIRKRIEDISDPHGDRSNENSTQSPLKSTNAKVSNGYVRTKSTGDTSKKGKKRKAPT</sequence>
<gene>
    <name evidence="9" type="ORF">LACBIDRAFT_300694</name>
</gene>
<feature type="compositionally biased region" description="Basic and acidic residues" evidence="7">
    <location>
        <begin position="59"/>
        <end position="79"/>
    </location>
</feature>
<dbReference type="InterPro" id="IPR019787">
    <property type="entry name" value="Znf_PHD-finger"/>
</dbReference>
<feature type="compositionally biased region" description="Polar residues" evidence="7">
    <location>
        <begin position="699"/>
        <end position="714"/>
    </location>
</feature>
<dbReference type="SUPFAM" id="SSF57903">
    <property type="entry name" value="FYVE/PHD zinc finger"/>
    <property type="match status" value="1"/>
</dbReference>
<feature type="region of interest" description="Disordered" evidence="7">
    <location>
        <begin position="1142"/>
        <end position="1196"/>
    </location>
</feature>
<organism evidence="10">
    <name type="scientific">Laccaria bicolor (strain S238N-H82 / ATCC MYA-4686)</name>
    <name type="common">Bicoloured deceiver</name>
    <name type="synonym">Laccaria laccata var. bicolor</name>
    <dbReference type="NCBI Taxonomy" id="486041"/>
    <lineage>
        <taxon>Eukaryota</taxon>
        <taxon>Fungi</taxon>
        <taxon>Dikarya</taxon>
        <taxon>Basidiomycota</taxon>
        <taxon>Agaricomycotina</taxon>
        <taxon>Agaricomycetes</taxon>
        <taxon>Agaricomycetidae</taxon>
        <taxon>Agaricales</taxon>
        <taxon>Agaricineae</taxon>
        <taxon>Hydnangiaceae</taxon>
        <taxon>Laccaria</taxon>
    </lineage>
</organism>
<feature type="compositionally biased region" description="Low complexity" evidence="7">
    <location>
        <begin position="657"/>
        <end position="667"/>
    </location>
</feature>
<dbReference type="PROSITE" id="PS01359">
    <property type="entry name" value="ZF_PHD_1"/>
    <property type="match status" value="1"/>
</dbReference>
<feature type="compositionally biased region" description="Basic and acidic residues" evidence="7">
    <location>
        <begin position="1142"/>
        <end position="1157"/>
    </location>
</feature>
<dbReference type="InterPro" id="IPR013083">
    <property type="entry name" value="Znf_RING/FYVE/PHD"/>
</dbReference>
<dbReference type="InParanoid" id="B0CQ38"/>
<dbReference type="OrthoDB" id="436852at2759"/>
<dbReference type="InterPro" id="IPR037869">
    <property type="entry name" value="Spp1/CFP1"/>
</dbReference>
<feature type="compositionally biased region" description="Polar residues" evidence="7">
    <location>
        <begin position="804"/>
        <end position="815"/>
    </location>
</feature>
<feature type="compositionally biased region" description="Basic and acidic residues" evidence="7">
    <location>
        <begin position="519"/>
        <end position="533"/>
    </location>
</feature>
<evidence type="ECO:0000256" key="7">
    <source>
        <dbReference type="SAM" id="MobiDB-lite"/>
    </source>
</evidence>
<comment type="subcellular location">
    <subcellularLocation>
        <location evidence="1">Nucleus</location>
    </subcellularLocation>
</comment>
<keyword evidence="5" id="KW-0539">Nucleus</keyword>
<dbReference type="Proteomes" id="UP000001194">
    <property type="component" value="Unassembled WGS sequence"/>
</dbReference>
<reference evidence="9 10" key="1">
    <citation type="journal article" date="2008" name="Nature">
        <title>The genome of Laccaria bicolor provides insights into mycorrhizal symbiosis.</title>
        <authorList>
            <person name="Martin F."/>
            <person name="Aerts A."/>
            <person name="Ahren D."/>
            <person name="Brun A."/>
            <person name="Danchin E.G.J."/>
            <person name="Duchaussoy F."/>
            <person name="Gibon J."/>
            <person name="Kohler A."/>
            <person name="Lindquist E."/>
            <person name="Pereda V."/>
            <person name="Salamov A."/>
            <person name="Shapiro H.J."/>
            <person name="Wuyts J."/>
            <person name="Blaudez D."/>
            <person name="Buee M."/>
            <person name="Brokstein P."/>
            <person name="Canbaeck B."/>
            <person name="Cohen D."/>
            <person name="Courty P.E."/>
            <person name="Coutinho P.M."/>
            <person name="Delaruelle C."/>
            <person name="Detter J.C."/>
            <person name="Deveau A."/>
            <person name="DiFazio S."/>
            <person name="Duplessis S."/>
            <person name="Fraissinet-Tachet L."/>
            <person name="Lucic E."/>
            <person name="Frey-Klett P."/>
            <person name="Fourrey C."/>
            <person name="Feussner I."/>
            <person name="Gay G."/>
            <person name="Grimwood J."/>
            <person name="Hoegger P.J."/>
            <person name="Jain P."/>
            <person name="Kilaru S."/>
            <person name="Labbe J."/>
            <person name="Lin Y.C."/>
            <person name="Legue V."/>
            <person name="Le Tacon F."/>
            <person name="Marmeisse R."/>
            <person name="Melayah D."/>
            <person name="Montanini B."/>
            <person name="Muratet M."/>
            <person name="Nehls U."/>
            <person name="Niculita-Hirzel H."/>
            <person name="Oudot-Le Secq M.P."/>
            <person name="Peter M."/>
            <person name="Quesneville H."/>
            <person name="Rajashekar B."/>
            <person name="Reich M."/>
            <person name="Rouhier N."/>
            <person name="Schmutz J."/>
            <person name="Yin T."/>
            <person name="Chalot M."/>
            <person name="Henrissat B."/>
            <person name="Kuees U."/>
            <person name="Lucas S."/>
            <person name="Van de Peer Y."/>
            <person name="Podila G.K."/>
            <person name="Polle A."/>
            <person name="Pukkila P.J."/>
            <person name="Richardson P.M."/>
            <person name="Rouze P."/>
            <person name="Sanders I.R."/>
            <person name="Stajich J.E."/>
            <person name="Tunlid A."/>
            <person name="Tuskan G."/>
            <person name="Grigoriev I.V."/>
        </authorList>
    </citation>
    <scope>NUCLEOTIDE SEQUENCE [LARGE SCALE GENOMIC DNA]</scope>
    <source>
        <strain evidence="10">S238N-H82 / ATCC MYA-4686</strain>
    </source>
</reference>
<dbReference type="InterPro" id="IPR011011">
    <property type="entry name" value="Znf_FYVE_PHD"/>
</dbReference>
<evidence type="ECO:0000259" key="8">
    <source>
        <dbReference type="PROSITE" id="PS50016"/>
    </source>
</evidence>